<keyword evidence="3" id="KW-0863">Zinc-finger</keyword>
<keyword evidence="4" id="KW-0862">Zinc</keyword>
<dbReference type="GO" id="GO:0008270">
    <property type="term" value="F:zinc ion binding"/>
    <property type="evidence" value="ECO:0007669"/>
    <property type="project" value="UniProtKB-KW"/>
</dbReference>
<dbReference type="AlphaFoldDB" id="A0A9N9JRR0"/>
<dbReference type="OrthoDB" id="2431100at2759"/>
<reference evidence="6" key="1">
    <citation type="submission" date="2021-06" db="EMBL/GenBank/DDBJ databases">
        <authorList>
            <person name="Kallberg Y."/>
            <person name="Tangrot J."/>
            <person name="Rosling A."/>
        </authorList>
    </citation>
    <scope>NUCLEOTIDE SEQUENCE</scope>
    <source>
        <strain evidence="6">FL966</strain>
    </source>
</reference>
<evidence type="ECO:0000256" key="3">
    <source>
        <dbReference type="ARBA" id="ARBA00022771"/>
    </source>
</evidence>
<dbReference type="InterPro" id="IPR012337">
    <property type="entry name" value="RNaseH-like_sf"/>
</dbReference>
<keyword evidence="5" id="KW-0539">Nucleus</keyword>
<dbReference type="InterPro" id="IPR052035">
    <property type="entry name" value="ZnF_BED_domain_contain"/>
</dbReference>
<evidence type="ECO:0000313" key="7">
    <source>
        <dbReference type="Proteomes" id="UP000789759"/>
    </source>
</evidence>
<sequence>MIQQVISRPHSSYMQKKLTYKLVCYIISYAEPIHIVEDNNFRLWAKSLDSQFEIPCVNTIKTIIFNSYNSTINQIIDLILKTSNTVSLTFDIWTSQTHDSYLEITCHWLTDSFELYKVILDIEELDKHNAFDIIESVNSVLNKFNIDHSKIFTITTDNGSNVKSAVQQLNITNVKCTGHTFQLSVNLDLKEVDNLISKCKSLIAILSKEKKCKQLHKAQLQITPGLKQPLDIIKDVNTCWNFILYTIEHIMHLKPAIIQLYLTLTNHTIREIRKGAETIGSFIPSTEEFELLEELIEILFPFDEVTQFLSRSKYSTLRFITPILEELAHQFRYFTGKSNKAILVKEMILDNLIKRWGDPRCKHKTLFSTMMILARRYLVVLTSSVPSEQLFSDAGNHMMNKHNRLSLDLLNQL</sequence>
<evidence type="ECO:0000313" key="6">
    <source>
        <dbReference type="EMBL" id="CAG8794069.1"/>
    </source>
</evidence>
<keyword evidence="2" id="KW-0479">Metal-binding</keyword>
<dbReference type="SUPFAM" id="SSF53098">
    <property type="entry name" value="Ribonuclease H-like"/>
    <property type="match status" value="1"/>
</dbReference>
<evidence type="ECO:0000256" key="2">
    <source>
        <dbReference type="ARBA" id="ARBA00022723"/>
    </source>
</evidence>
<proteinExistence type="predicted"/>
<comment type="caution">
    <text evidence="6">The sequence shown here is derived from an EMBL/GenBank/DDBJ whole genome shotgun (WGS) entry which is preliminary data.</text>
</comment>
<organism evidence="6 7">
    <name type="scientific">Cetraspora pellucida</name>
    <dbReference type="NCBI Taxonomy" id="1433469"/>
    <lineage>
        <taxon>Eukaryota</taxon>
        <taxon>Fungi</taxon>
        <taxon>Fungi incertae sedis</taxon>
        <taxon>Mucoromycota</taxon>
        <taxon>Glomeromycotina</taxon>
        <taxon>Glomeromycetes</taxon>
        <taxon>Diversisporales</taxon>
        <taxon>Gigasporaceae</taxon>
        <taxon>Cetraspora</taxon>
    </lineage>
</organism>
<protein>
    <submittedName>
        <fullName evidence="6">1541_t:CDS:1</fullName>
    </submittedName>
</protein>
<feature type="non-terminal residue" evidence="6">
    <location>
        <position position="1"/>
    </location>
</feature>
<dbReference type="PANTHER" id="PTHR46481:SF10">
    <property type="entry name" value="ZINC FINGER BED DOMAIN-CONTAINING PROTEIN 39"/>
    <property type="match status" value="1"/>
</dbReference>
<dbReference type="PANTHER" id="PTHR46481">
    <property type="entry name" value="ZINC FINGER BED DOMAIN-CONTAINING PROTEIN 4"/>
    <property type="match status" value="1"/>
</dbReference>
<evidence type="ECO:0000256" key="5">
    <source>
        <dbReference type="ARBA" id="ARBA00023242"/>
    </source>
</evidence>
<name>A0A9N9JRR0_9GLOM</name>
<comment type="subcellular location">
    <subcellularLocation>
        <location evidence="1">Nucleus</location>
    </subcellularLocation>
</comment>
<dbReference type="EMBL" id="CAJVQA010028220">
    <property type="protein sequence ID" value="CAG8794069.1"/>
    <property type="molecule type" value="Genomic_DNA"/>
</dbReference>
<evidence type="ECO:0000256" key="1">
    <source>
        <dbReference type="ARBA" id="ARBA00004123"/>
    </source>
</evidence>
<gene>
    <name evidence="6" type="ORF">CPELLU_LOCUS17211</name>
</gene>
<accession>A0A9N9JRR0</accession>
<evidence type="ECO:0000256" key="4">
    <source>
        <dbReference type="ARBA" id="ARBA00022833"/>
    </source>
</evidence>
<dbReference type="GO" id="GO:0005634">
    <property type="term" value="C:nucleus"/>
    <property type="evidence" value="ECO:0007669"/>
    <property type="project" value="UniProtKB-SubCell"/>
</dbReference>
<keyword evidence="7" id="KW-1185">Reference proteome</keyword>
<dbReference type="Proteomes" id="UP000789759">
    <property type="component" value="Unassembled WGS sequence"/>
</dbReference>